<dbReference type="Proteomes" id="UP001359559">
    <property type="component" value="Unassembled WGS sequence"/>
</dbReference>
<feature type="transmembrane region" description="Helical" evidence="1">
    <location>
        <begin position="135"/>
        <end position="159"/>
    </location>
</feature>
<reference evidence="2 3" key="1">
    <citation type="submission" date="2024-01" db="EMBL/GenBank/DDBJ databases">
        <title>The genomes of 5 underutilized Papilionoideae crops provide insights into root nodulation and disease resistance.</title>
        <authorList>
            <person name="Yuan L."/>
        </authorList>
    </citation>
    <scope>NUCLEOTIDE SEQUENCE [LARGE SCALE GENOMIC DNA]</scope>
    <source>
        <strain evidence="2">LY-2023</strain>
        <tissue evidence="2">Leaf</tissue>
    </source>
</reference>
<comment type="caution">
    <text evidence="2">The sequence shown here is derived from an EMBL/GenBank/DDBJ whole genome shotgun (WGS) entry which is preliminary data.</text>
</comment>
<keyword evidence="1" id="KW-0812">Transmembrane</keyword>
<accession>A0AAN9JA45</accession>
<protein>
    <recommendedName>
        <fullName evidence="4">Transmembrane protein</fullName>
    </recommendedName>
</protein>
<proteinExistence type="predicted"/>
<evidence type="ECO:0000256" key="1">
    <source>
        <dbReference type="SAM" id="Phobius"/>
    </source>
</evidence>
<feature type="transmembrane region" description="Helical" evidence="1">
    <location>
        <begin position="70"/>
        <end position="90"/>
    </location>
</feature>
<gene>
    <name evidence="2" type="ORF">RJT34_18072</name>
</gene>
<evidence type="ECO:0000313" key="3">
    <source>
        <dbReference type="Proteomes" id="UP001359559"/>
    </source>
</evidence>
<dbReference type="AlphaFoldDB" id="A0AAN9JA45"/>
<evidence type="ECO:0008006" key="4">
    <source>
        <dbReference type="Google" id="ProtNLM"/>
    </source>
</evidence>
<keyword evidence="1" id="KW-0472">Membrane</keyword>
<keyword evidence="1" id="KW-1133">Transmembrane helix</keyword>
<evidence type="ECO:0000313" key="2">
    <source>
        <dbReference type="EMBL" id="KAK7295167.1"/>
    </source>
</evidence>
<feature type="transmembrane region" description="Helical" evidence="1">
    <location>
        <begin position="390"/>
        <end position="410"/>
    </location>
</feature>
<sequence length="632" mass="71162">MACPVNSFTYNSTLCACSPGHVLDHVTKNCTLFDGNSTITTDSGVDYYALSFPETLFAFDSIKKFTQSQAVFLEATLVMLLSWLLFCFFLRFRKLGDGRNVWFNIRWWISRLDVCFATRHWLDDQKVVTKRKTELGGTFSIASWILFIGLFAALLYQIISKRSIEVHNVRATSGPELASFFNDMEFNITTVSSMNCANLRNLGNLVAGNPGFIDQRVVSLSTLANYSCYNSSKGPTIALKCKYCKLIYDHMYISWQFVDLPGNPATAVGFEFNLSAMANAKNKKHVSFVTGTLKNGSAFDDSPVTFRGTQSNVLKFNLFPRIYHNLHDLKLIQPLFHEFLPGSVSRDANQLRASLENSTDGLMNTTLYINFLSDYVVEIEKESILGPVSFLADLGGLYCISIGIFFYLLVQCEYRIKKFRNEDSVMRRIRNRRKAQEHWDKLRKYVKYTYGCPTIDDDYKNTGKEPDCGGLMLYSIRGNGSSRKRRLQSRADSISFCKKPSLPANKSISHKLIGSTNESKLHSENIAKQKNAGSCKDTLMSQPQESSIVDDNFIPPPPALEFKSGSGMDMLDVQKNLKNLYEYNAMLREKLLAAQSMLHSSSSRHSSSDIPTFKVAKSGDPPLCEKGILVLV</sequence>
<name>A0AAN9JA45_CLITE</name>
<dbReference type="PANTHER" id="PTHR37254:SF1">
    <property type="entry name" value="OS01G0100500 PROTEIN"/>
    <property type="match status" value="1"/>
</dbReference>
<keyword evidence="3" id="KW-1185">Reference proteome</keyword>
<dbReference type="EMBL" id="JAYKXN010000004">
    <property type="protein sequence ID" value="KAK7295167.1"/>
    <property type="molecule type" value="Genomic_DNA"/>
</dbReference>
<organism evidence="2 3">
    <name type="scientific">Clitoria ternatea</name>
    <name type="common">Butterfly pea</name>
    <dbReference type="NCBI Taxonomy" id="43366"/>
    <lineage>
        <taxon>Eukaryota</taxon>
        <taxon>Viridiplantae</taxon>
        <taxon>Streptophyta</taxon>
        <taxon>Embryophyta</taxon>
        <taxon>Tracheophyta</taxon>
        <taxon>Spermatophyta</taxon>
        <taxon>Magnoliopsida</taxon>
        <taxon>eudicotyledons</taxon>
        <taxon>Gunneridae</taxon>
        <taxon>Pentapetalae</taxon>
        <taxon>rosids</taxon>
        <taxon>fabids</taxon>
        <taxon>Fabales</taxon>
        <taxon>Fabaceae</taxon>
        <taxon>Papilionoideae</taxon>
        <taxon>50 kb inversion clade</taxon>
        <taxon>NPAAA clade</taxon>
        <taxon>indigoferoid/millettioid clade</taxon>
        <taxon>Phaseoleae</taxon>
        <taxon>Clitoria</taxon>
    </lineage>
</organism>
<dbReference type="PANTHER" id="PTHR37254">
    <property type="entry name" value="OS01G0100500 PROTEIN"/>
    <property type="match status" value="1"/>
</dbReference>